<proteinExistence type="inferred from homology"/>
<feature type="non-terminal residue" evidence="3">
    <location>
        <position position="1"/>
    </location>
</feature>
<dbReference type="PANTHER" id="PTHR43691:SF11">
    <property type="entry name" value="FI09636P-RELATED"/>
    <property type="match status" value="1"/>
</dbReference>
<sequence length="374" mass="41608">SGTTLCALDFYESQARLDGAFCNITEEEKNNYLYQLQDAGVVNIEMEAITFASMCYYAGIKGAIICVALLNRLNGDQISSSKEYLDDLQIRPQILAAKLIKKQTHDLPALFGDVKFVCVGGTLKRMKSFAQYMANQLNIEFDHKDWTQASHRYNMFKIGPVLSVTHGMGISSLSILLHELIKLVYYAKCTNVIFLRIGTCGGIGVDQGTVIITEKAVDGLLRPFYELYILGKVVQRPSICDNELVSELKSIAAQEISGFRVVSGTTLCALDFYESQARLDGAFCNITEEEKNNYLYQLQDAGVVNIEMEAIAFASMCYYAGIKGAIICVALLNRLNGDQVSSSKEYLDDLQIRPQILAAKLIKKRLAEYKAHKL</sequence>
<dbReference type="GO" id="GO:0005829">
    <property type="term" value="C:cytosol"/>
    <property type="evidence" value="ECO:0007669"/>
    <property type="project" value="TreeGrafter"/>
</dbReference>
<dbReference type="GO" id="GO:0009166">
    <property type="term" value="P:nucleotide catabolic process"/>
    <property type="evidence" value="ECO:0007669"/>
    <property type="project" value="InterPro"/>
</dbReference>
<dbReference type="OrthoDB" id="204058at2759"/>
<dbReference type="PANTHER" id="PTHR43691">
    <property type="entry name" value="URIDINE PHOSPHORYLASE"/>
    <property type="match status" value="1"/>
</dbReference>
<evidence type="ECO:0000313" key="3">
    <source>
        <dbReference type="EMBL" id="CAD7646810.1"/>
    </source>
</evidence>
<dbReference type="Gene3D" id="3.40.50.1580">
    <property type="entry name" value="Nucleoside phosphorylase domain"/>
    <property type="match status" value="2"/>
</dbReference>
<dbReference type="GO" id="GO:0004850">
    <property type="term" value="F:uridine phosphorylase activity"/>
    <property type="evidence" value="ECO:0007669"/>
    <property type="project" value="InterPro"/>
</dbReference>
<dbReference type="NCBIfam" id="TIGR01719">
    <property type="entry name" value="euk_UDPppase"/>
    <property type="match status" value="1"/>
</dbReference>
<dbReference type="CDD" id="cd17763">
    <property type="entry name" value="UP_hUPP-like"/>
    <property type="match status" value="1"/>
</dbReference>
<protein>
    <recommendedName>
        <fullName evidence="2">Nucleoside phosphorylase domain-containing protein</fullName>
    </recommendedName>
</protein>
<evidence type="ECO:0000256" key="1">
    <source>
        <dbReference type="ARBA" id="ARBA00010456"/>
    </source>
</evidence>
<evidence type="ECO:0000313" key="4">
    <source>
        <dbReference type="Proteomes" id="UP000728032"/>
    </source>
</evidence>
<keyword evidence="4" id="KW-1185">Reference proteome</keyword>
<dbReference type="GO" id="GO:0006218">
    <property type="term" value="P:uridine catabolic process"/>
    <property type="evidence" value="ECO:0007669"/>
    <property type="project" value="TreeGrafter"/>
</dbReference>
<feature type="domain" description="Nucleoside phosphorylase" evidence="2">
    <location>
        <begin position="2"/>
        <end position="76"/>
    </location>
</feature>
<name>A0A7R9LS34_9ACAR</name>
<dbReference type="EMBL" id="CAJPVJ010002520">
    <property type="protein sequence ID" value="CAG2166398.1"/>
    <property type="molecule type" value="Genomic_DNA"/>
</dbReference>
<dbReference type="SUPFAM" id="SSF53167">
    <property type="entry name" value="Purine and uridine phosphorylases"/>
    <property type="match status" value="2"/>
</dbReference>
<dbReference type="Pfam" id="PF01048">
    <property type="entry name" value="PNP_UDP_1"/>
    <property type="match status" value="2"/>
</dbReference>
<evidence type="ECO:0000259" key="2">
    <source>
        <dbReference type="Pfam" id="PF01048"/>
    </source>
</evidence>
<comment type="similarity">
    <text evidence="1">Belongs to the PNP/UDP phosphorylase family.</text>
</comment>
<accession>A0A7R9LS34</accession>
<organism evidence="3">
    <name type="scientific">Oppiella nova</name>
    <dbReference type="NCBI Taxonomy" id="334625"/>
    <lineage>
        <taxon>Eukaryota</taxon>
        <taxon>Metazoa</taxon>
        <taxon>Ecdysozoa</taxon>
        <taxon>Arthropoda</taxon>
        <taxon>Chelicerata</taxon>
        <taxon>Arachnida</taxon>
        <taxon>Acari</taxon>
        <taxon>Acariformes</taxon>
        <taxon>Sarcoptiformes</taxon>
        <taxon>Oribatida</taxon>
        <taxon>Brachypylina</taxon>
        <taxon>Oppioidea</taxon>
        <taxon>Oppiidae</taxon>
        <taxon>Oppiella</taxon>
    </lineage>
</organism>
<feature type="domain" description="Nucleoside phosphorylase" evidence="2">
    <location>
        <begin position="115"/>
        <end position="337"/>
    </location>
</feature>
<gene>
    <name evidence="3" type="ORF">ONB1V03_LOCUS5922</name>
</gene>
<reference evidence="3" key="1">
    <citation type="submission" date="2020-11" db="EMBL/GenBank/DDBJ databases">
        <authorList>
            <person name="Tran Van P."/>
        </authorList>
    </citation>
    <scope>NUCLEOTIDE SEQUENCE</scope>
</reference>
<dbReference type="InterPro" id="IPR000845">
    <property type="entry name" value="Nucleoside_phosphorylase_d"/>
</dbReference>
<dbReference type="Proteomes" id="UP000728032">
    <property type="component" value="Unassembled WGS sequence"/>
</dbReference>
<dbReference type="InterPro" id="IPR035994">
    <property type="entry name" value="Nucleoside_phosphorylase_sf"/>
</dbReference>
<dbReference type="AlphaFoldDB" id="A0A7R9LS34"/>
<dbReference type="EMBL" id="OC917345">
    <property type="protein sequence ID" value="CAD7646810.1"/>
    <property type="molecule type" value="Genomic_DNA"/>
</dbReference>
<dbReference type="InterPro" id="IPR010059">
    <property type="entry name" value="Uridine_phosphorylase_euk"/>
</dbReference>